<keyword evidence="2" id="KW-1185">Reference proteome</keyword>
<sequence>MLTPAEALRWRPLLQVDSDDTAGTSWGDAGCLLIGARRCLGRGARGGRRLHRAVRLIVYCVDHGVHPQVELFGVREFRRRDQDAVTRVVLTRVW</sequence>
<organism evidence="1 2">
    <name type="scientific">Nocardioides psychrotolerans</name>
    <dbReference type="NCBI Taxonomy" id="1005945"/>
    <lineage>
        <taxon>Bacteria</taxon>
        <taxon>Bacillati</taxon>
        <taxon>Actinomycetota</taxon>
        <taxon>Actinomycetes</taxon>
        <taxon>Propionibacteriales</taxon>
        <taxon>Nocardioidaceae</taxon>
        <taxon>Nocardioides</taxon>
    </lineage>
</organism>
<evidence type="ECO:0000313" key="1">
    <source>
        <dbReference type="EMBL" id="SFJ11026.1"/>
    </source>
</evidence>
<protein>
    <submittedName>
        <fullName evidence="1">Uncharacterized protein</fullName>
    </submittedName>
</protein>
<dbReference type="EMBL" id="FOQG01000018">
    <property type="protein sequence ID" value="SFJ11026.1"/>
    <property type="molecule type" value="Genomic_DNA"/>
</dbReference>
<name>A0A1I3NQJ1_9ACTN</name>
<dbReference type="AlphaFoldDB" id="A0A1I3NQJ1"/>
<reference evidence="1 2" key="1">
    <citation type="submission" date="2016-10" db="EMBL/GenBank/DDBJ databases">
        <authorList>
            <person name="de Groot N.N."/>
        </authorList>
    </citation>
    <scope>NUCLEOTIDE SEQUENCE [LARGE SCALE GENOMIC DNA]</scope>
    <source>
        <strain evidence="1 2">CGMCC 1.11156</strain>
    </source>
</reference>
<dbReference type="RefSeq" id="WP_143099832.1">
    <property type="nucleotide sequence ID" value="NZ_BKAF01000022.1"/>
</dbReference>
<accession>A0A1I3NQJ1</accession>
<dbReference type="OrthoDB" id="8856529at2"/>
<dbReference type="Gene3D" id="2.30.320.10">
    <property type="entry name" value="YwqG-like"/>
    <property type="match status" value="1"/>
</dbReference>
<evidence type="ECO:0000313" key="2">
    <source>
        <dbReference type="Proteomes" id="UP000198649"/>
    </source>
</evidence>
<proteinExistence type="predicted"/>
<gene>
    <name evidence="1" type="ORF">SAMN05216561_11865</name>
</gene>
<dbReference type="Proteomes" id="UP000198649">
    <property type="component" value="Unassembled WGS sequence"/>
</dbReference>